<reference evidence="3 5" key="4">
    <citation type="submission" date="2024-07" db="EMBL/GenBank/DDBJ databases">
        <title>Genomic Encyclopedia of Type Strains, Phase V (KMG-V): Genome sequencing to study the core and pangenomes of soil and plant-associated prokaryotes.</title>
        <authorList>
            <person name="Whitman W."/>
        </authorList>
    </citation>
    <scope>NUCLEOTIDE SEQUENCE [LARGE SCALE GENOMIC DNA]</scope>
    <source>
        <strain evidence="3 5">USDA 152</strain>
    </source>
</reference>
<dbReference type="Proteomes" id="UP001565369">
    <property type="component" value="Unassembled WGS sequence"/>
</dbReference>
<dbReference type="InterPro" id="IPR013762">
    <property type="entry name" value="Integrase-like_cat_sf"/>
</dbReference>
<organism evidence="2 4">
    <name type="scientific">Bradyrhizobium ottawaense</name>
    <dbReference type="NCBI Taxonomy" id="931866"/>
    <lineage>
        <taxon>Bacteria</taxon>
        <taxon>Pseudomonadati</taxon>
        <taxon>Pseudomonadota</taxon>
        <taxon>Alphaproteobacteria</taxon>
        <taxon>Hyphomicrobiales</taxon>
        <taxon>Nitrobacteraceae</taxon>
        <taxon>Bradyrhizobium</taxon>
    </lineage>
</organism>
<evidence type="ECO:0000313" key="5">
    <source>
        <dbReference type="Proteomes" id="UP001565369"/>
    </source>
</evidence>
<dbReference type="RefSeq" id="WP_028144096.1">
    <property type="nucleotide sequence ID" value="NZ_AP021854.1"/>
</dbReference>
<evidence type="ECO:0000313" key="4">
    <source>
        <dbReference type="Proteomes" id="UP000215703"/>
    </source>
</evidence>
<dbReference type="AlphaFoldDB" id="A0A2U8P1I1"/>
<dbReference type="GeneID" id="92969809"/>
<name>A0A2U8P1I1_9BRAD</name>
<dbReference type="InterPro" id="IPR011010">
    <property type="entry name" value="DNA_brk_join_enz"/>
</dbReference>
<reference evidence="2 4" key="1">
    <citation type="journal article" date="2014" name="Int. J. Syst. Evol. Microbiol.">
        <title>Bradyrhizobium ottawaense sp. nov., a symbiotic nitrogen fixing bacterium from root nodules of soybeans in Canada.</title>
        <authorList>
            <person name="Yu X."/>
            <person name="Cloutier S."/>
            <person name="Tambong J.T."/>
            <person name="Bromfield E.S."/>
        </authorList>
    </citation>
    <scope>NUCLEOTIDE SEQUENCE [LARGE SCALE GENOMIC DNA]</scope>
    <source>
        <strain evidence="2 4">OO99</strain>
    </source>
</reference>
<dbReference type="OrthoDB" id="9784724at2"/>
<reference evidence="2" key="3">
    <citation type="journal article" date="2018" name="Microbiol. Resour. Announc.">
        <title>Complete Genome Sequence of Bradyrhizobium ottawaense OO99(T), an Efficient Nitrogen-Fixing Symbiont of Soybean.</title>
        <authorList>
            <person name="Nguyen H.D.T."/>
            <person name="Cloutier S."/>
            <person name="Bromfield E.S.P."/>
        </authorList>
    </citation>
    <scope>NUCLEOTIDE SEQUENCE</scope>
    <source>
        <strain evidence="2">OO99</strain>
    </source>
</reference>
<dbReference type="EMBL" id="JBGBZJ010000003">
    <property type="protein sequence ID" value="MEY9455118.1"/>
    <property type="molecule type" value="Genomic_DNA"/>
</dbReference>
<reference evidence="2 4" key="2">
    <citation type="journal article" date="2017" name="Syst. Appl. Microbiol.">
        <title>Soybeans inoculated with root zone soils of Canadian native legumes harbour diverse and novel Bradyrhizobium spp. that possess agricultural potential.</title>
        <authorList>
            <person name="Bromfield E.S.P."/>
            <person name="Cloutier S."/>
            <person name="Tambong J.T."/>
            <person name="Tran Thi T.V."/>
        </authorList>
    </citation>
    <scope>NUCLEOTIDE SEQUENCE [LARGE SCALE GENOMIC DNA]</scope>
    <source>
        <strain evidence="2 4">OO99</strain>
    </source>
</reference>
<dbReference type="SUPFAM" id="SSF56349">
    <property type="entry name" value="DNA breaking-rejoining enzymes"/>
    <property type="match status" value="1"/>
</dbReference>
<dbReference type="GO" id="GO:0006310">
    <property type="term" value="P:DNA recombination"/>
    <property type="evidence" value="ECO:0007669"/>
    <property type="project" value="UniProtKB-KW"/>
</dbReference>
<dbReference type="EMBL" id="CP029425">
    <property type="protein sequence ID" value="AWL91498.1"/>
    <property type="molecule type" value="Genomic_DNA"/>
</dbReference>
<proteinExistence type="predicted"/>
<dbReference type="GO" id="GO:0015074">
    <property type="term" value="P:DNA integration"/>
    <property type="evidence" value="ECO:0007669"/>
    <property type="project" value="InterPro"/>
</dbReference>
<dbReference type="Proteomes" id="UP000215703">
    <property type="component" value="Chromosome"/>
</dbReference>
<evidence type="ECO:0000313" key="2">
    <source>
        <dbReference type="EMBL" id="AWL91498.1"/>
    </source>
</evidence>
<sequence>MTGLGDTFYGDWIKVPNVAVPNAAEKKVFHSFRKSGGADLKHAGVASELRADILGHGGDNITEERYASSAKLKQMLEALQKLPIVPDHI</sequence>
<accession>A0A5H2Z9G5</accession>
<keyword evidence="1" id="KW-0233">DNA recombination</keyword>
<dbReference type="Gene3D" id="1.10.443.10">
    <property type="entry name" value="Intergrase catalytic core"/>
    <property type="match status" value="1"/>
</dbReference>
<evidence type="ECO:0000313" key="3">
    <source>
        <dbReference type="EMBL" id="MEY9455118.1"/>
    </source>
</evidence>
<gene>
    <name evidence="3" type="ORF">ABIG07_004066</name>
    <name evidence="2" type="ORF">CIT37_03905</name>
</gene>
<keyword evidence="5" id="KW-1185">Reference proteome</keyword>
<protein>
    <submittedName>
        <fullName evidence="3">Integrase</fullName>
    </submittedName>
</protein>
<accession>A0A2U8P1I1</accession>
<evidence type="ECO:0000256" key="1">
    <source>
        <dbReference type="ARBA" id="ARBA00023172"/>
    </source>
</evidence>
<dbReference type="GO" id="GO:0003677">
    <property type="term" value="F:DNA binding"/>
    <property type="evidence" value="ECO:0007669"/>
    <property type="project" value="InterPro"/>
</dbReference>
<dbReference type="KEGG" id="bot:CIT37_03905"/>